<proteinExistence type="predicted"/>
<keyword evidence="4" id="KW-1185">Reference proteome</keyword>
<dbReference type="SUPFAM" id="SSF48452">
    <property type="entry name" value="TPR-like"/>
    <property type="match status" value="1"/>
</dbReference>
<organism evidence="3 4">
    <name type="scientific">Luteolibacter flavescens</name>
    <dbReference type="NCBI Taxonomy" id="1859460"/>
    <lineage>
        <taxon>Bacteria</taxon>
        <taxon>Pseudomonadati</taxon>
        <taxon>Verrucomicrobiota</taxon>
        <taxon>Verrucomicrobiia</taxon>
        <taxon>Verrucomicrobiales</taxon>
        <taxon>Verrucomicrobiaceae</taxon>
        <taxon>Luteolibacter</taxon>
    </lineage>
</organism>
<evidence type="ECO:0000313" key="4">
    <source>
        <dbReference type="Proteomes" id="UP001207930"/>
    </source>
</evidence>
<accession>A0ABT3FWF8</accession>
<evidence type="ECO:0000256" key="1">
    <source>
        <dbReference type="SAM" id="MobiDB-lite"/>
    </source>
</evidence>
<feature type="region of interest" description="Disordered" evidence="1">
    <location>
        <begin position="1"/>
        <end position="24"/>
    </location>
</feature>
<dbReference type="RefSeq" id="WP_264503694.1">
    <property type="nucleotide sequence ID" value="NZ_JAPDDS010000021.1"/>
</dbReference>
<sequence>MKQIDRRSHSGVEDEPFAAEESKGVESVIEGRYQEALAIFQKIESEHPGHYNTAANLGTTYELLGENEEALKWIGEGVRRNPEAHGGTEWLHLAILEAKVKLKKDPAYLTHSHIIDVPENLRGDSKIEVQGKSYPLFQVFNALEYQLHERLYFVRTPDPVVADLLFSFSQLEARIFTLESAVGMLEMARSYGYPDAEALDAKIEEYQSVMMFRKIKVAAWIAAAVLGFVSFLVFAYRKKWFFLSGEAYRRHLEEKERLRNEDSMSGAGLA</sequence>
<feature type="transmembrane region" description="Helical" evidence="2">
    <location>
        <begin position="217"/>
        <end position="236"/>
    </location>
</feature>
<dbReference type="Proteomes" id="UP001207930">
    <property type="component" value="Unassembled WGS sequence"/>
</dbReference>
<dbReference type="EMBL" id="JAPDDS010000021">
    <property type="protein sequence ID" value="MCW1887737.1"/>
    <property type="molecule type" value="Genomic_DNA"/>
</dbReference>
<dbReference type="InterPro" id="IPR011990">
    <property type="entry name" value="TPR-like_helical_dom_sf"/>
</dbReference>
<evidence type="ECO:0000313" key="3">
    <source>
        <dbReference type="EMBL" id="MCW1887737.1"/>
    </source>
</evidence>
<reference evidence="3 4" key="1">
    <citation type="submission" date="2022-10" db="EMBL/GenBank/DDBJ databases">
        <title>Luteolibacter flavescens strain MCCC 1K03193, whole genome shotgun sequencing project.</title>
        <authorList>
            <person name="Zhao G."/>
            <person name="Shen L."/>
        </authorList>
    </citation>
    <scope>NUCLEOTIDE SEQUENCE [LARGE SCALE GENOMIC DNA]</scope>
    <source>
        <strain evidence="3 4">MCCC 1K03193</strain>
    </source>
</reference>
<keyword evidence="2" id="KW-1133">Transmembrane helix</keyword>
<dbReference type="Pfam" id="PF14559">
    <property type="entry name" value="TPR_19"/>
    <property type="match status" value="1"/>
</dbReference>
<keyword evidence="2" id="KW-0812">Transmembrane</keyword>
<keyword evidence="2" id="KW-0472">Membrane</keyword>
<name>A0ABT3FWF8_9BACT</name>
<feature type="compositionally biased region" description="Basic and acidic residues" evidence="1">
    <location>
        <begin position="1"/>
        <end position="12"/>
    </location>
</feature>
<comment type="caution">
    <text evidence="3">The sequence shown here is derived from an EMBL/GenBank/DDBJ whole genome shotgun (WGS) entry which is preliminary data.</text>
</comment>
<gene>
    <name evidence="3" type="ORF">OKA04_23570</name>
</gene>
<evidence type="ECO:0000256" key="2">
    <source>
        <dbReference type="SAM" id="Phobius"/>
    </source>
</evidence>
<dbReference type="Gene3D" id="1.25.40.10">
    <property type="entry name" value="Tetratricopeptide repeat domain"/>
    <property type="match status" value="1"/>
</dbReference>
<protein>
    <submittedName>
        <fullName evidence="3">Tetratricopeptide repeat protein</fullName>
    </submittedName>
</protein>